<gene>
    <name evidence="1" type="ORF">SAMN05421804_10646</name>
</gene>
<proteinExistence type="predicted"/>
<protein>
    <submittedName>
        <fullName evidence="1">Uncharacterized protein</fullName>
    </submittedName>
</protein>
<accession>A0A1G8Q682</accession>
<evidence type="ECO:0000313" key="2">
    <source>
        <dbReference type="Proteomes" id="UP000183255"/>
    </source>
</evidence>
<sequence length="160" mass="19360">MEVQENKRRELIKEKRMMEIKALKRLLSHHDEFFNFINLHDVWYRWIAGRYSVTSIDSMGETLIEYLCKFCNEHGILDHKDMSSQRILVLDYKGVELMLRKTDGKDEFSAISLVDVPHNFKVISWDRFYSFLEKELFLWMEDPESMEREIPIEDLSYLKE</sequence>
<dbReference type="RefSeq" id="WP_031576833.1">
    <property type="nucleotide sequence ID" value="NZ_FNDZ01000006.1"/>
</dbReference>
<dbReference type="Proteomes" id="UP000183255">
    <property type="component" value="Unassembled WGS sequence"/>
</dbReference>
<evidence type="ECO:0000313" key="1">
    <source>
        <dbReference type="EMBL" id="SDJ00237.1"/>
    </source>
</evidence>
<organism evidence="1 2">
    <name type="scientific">Proteiniclasticum ruminis</name>
    <dbReference type="NCBI Taxonomy" id="398199"/>
    <lineage>
        <taxon>Bacteria</taxon>
        <taxon>Bacillati</taxon>
        <taxon>Bacillota</taxon>
        <taxon>Clostridia</taxon>
        <taxon>Eubacteriales</taxon>
        <taxon>Clostridiaceae</taxon>
        <taxon>Proteiniclasticum</taxon>
    </lineage>
</organism>
<dbReference type="EMBL" id="FNDZ01000006">
    <property type="protein sequence ID" value="SDJ00237.1"/>
    <property type="molecule type" value="Genomic_DNA"/>
</dbReference>
<name>A0A1G8Q682_9CLOT</name>
<dbReference type="AlphaFoldDB" id="A0A1G8Q682"/>
<reference evidence="1 2" key="1">
    <citation type="submission" date="2016-10" db="EMBL/GenBank/DDBJ databases">
        <authorList>
            <person name="de Groot N.N."/>
        </authorList>
    </citation>
    <scope>NUCLEOTIDE SEQUENCE [LARGE SCALE GENOMIC DNA]</scope>
    <source>
        <strain evidence="1 2">CGMCC 1.5058</strain>
    </source>
</reference>